<reference evidence="3 4" key="1">
    <citation type="submission" date="2020-08" db="EMBL/GenBank/DDBJ databases">
        <title>Genomic Encyclopedia of Type Strains, Phase IV (KMG-IV): sequencing the most valuable type-strain genomes for metagenomic binning, comparative biology and taxonomic classification.</title>
        <authorList>
            <person name="Goeker M."/>
        </authorList>
    </citation>
    <scope>NUCLEOTIDE SEQUENCE [LARGE SCALE GENOMIC DNA]</scope>
    <source>
        <strain evidence="3 4">DSM 21255</strain>
    </source>
</reference>
<protein>
    <submittedName>
        <fullName evidence="3">16S rRNA (Guanine966-N2)-methyltransferase</fullName>
        <ecNumber evidence="3">2.1.1.171</ecNumber>
    </submittedName>
</protein>
<dbReference type="Gene3D" id="3.40.50.150">
    <property type="entry name" value="Vaccinia Virus protein VP39"/>
    <property type="match status" value="1"/>
</dbReference>
<dbReference type="GO" id="GO:0003676">
    <property type="term" value="F:nucleic acid binding"/>
    <property type="evidence" value="ECO:0007669"/>
    <property type="project" value="InterPro"/>
</dbReference>
<dbReference type="InterPro" id="IPR002052">
    <property type="entry name" value="DNA_methylase_N6_adenine_CS"/>
</dbReference>
<dbReference type="InterPro" id="IPR029063">
    <property type="entry name" value="SAM-dependent_MTases_sf"/>
</dbReference>
<accession>A0A841R0X5</accession>
<dbReference type="PROSITE" id="PS00092">
    <property type="entry name" value="N6_MTASE"/>
    <property type="match status" value="1"/>
</dbReference>
<dbReference type="CDD" id="cd02440">
    <property type="entry name" value="AdoMet_MTases"/>
    <property type="match status" value="1"/>
</dbReference>
<proteinExistence type="predicted"/>
<dbReference type="GO" id="GO:0052913">
    <property type="term" value="F:16S rRNA (guanine(966)-N(2))-methyltransferase activity"/>
    <property type="evidence" value="ECO:0007669"/>
    <property type="project" value="UniProtKB-EC"/>
</dbReference>
<name>A0A841R0X5_9FIRM</name>
<dbReference type="NCBIfam" id="TIGR00095">
    <property type="entry name" value="16S rRNA (guanine(966)-N(2))-methyltransferase RsmD"/>
    <property type="match status" value="1"/>
</dbReference>
<dbReference type="Pfam" id="PF03602">
    <property type="entry name" value="Cons_hypoth95"/>
    <property type="match status" value="1"/>
</dbReference>
<dbReference type="EC" id="2.1.1.171" evidence="3"/>
<keyword evidence="1 3" id="KW-0489">Methyltransferase</keyword>
<organism evidence="3 4">
    <name type="scientific">Negativicoccus succinicivorans</name>
    <dbReference type="NCBI Taxonomy" id="620903"/>
    <lineage>
        <taxon>Bacteria</taxon>
        <taxon>Bacillati</taxon>
        <taxon>Bacillota</taxon>
        <taxon>Negativicutes</taxon>
        <taxon>Veillonellales</taxon>
        <taxon>Veillonellaceae</taxon>
        <taxon>Negativicoccus</taxon>
    </lineage>
</organism>
<evidence type="ECO:0000256" key="2">
    <source>
        <dbReference type="ARBA" id="ARBA00022679"/>
    </source>
</evidence>
<dbReference type="GeneID" id="93485367"/>
<dbReference type="PIRSF" id="PIRSF004553">
    <property type="entry name" value="CHP00095"/>
    <property type="match status" value="1"/>
</dbReference>
<evidence type="ECO:0000313" key="3">
    <source>
        <dbReference type="EMBL" id="MBB6477061.1"/>
    </source>
</evidence>
<comment type="caution">
    <text evidence="3">The sequence shown here is derived from an EMBL/GenBank/DDBJ whole genome shotgun (WGS) entry which is preliminary data.</text>
</comment>
<dbReference type="AlphaFoldDB" id="A0A841R0X5"/>
<dbReference type="SUPFAM" id="SSF53335">
    <property type="entry name" value="S-adenosyl-L-methionine-dependent methyltransferases"/>
    <property type="match status" value="1"/>
</dbReference>
<gene>
    <name evidence="3" type="ORF">HNR45_000083</name>
</gene>
<sequence>MRIIGGTRRGHKLAAPKGMATRPTQDRVREAIFNTLVNIGLLETRVLDLYAGTGAMALEALSRGAEFACAVDEKTAAVIRQNAEVCDFSSQIEVREQRVESALANLPQNQPFDYVFLDPPYQRGLVEPVLRELLRARLVQPTSVVVVEQAREESLEIPKGYRLWRQKHYGGTMVTYLVVEREEG</sequence>
<dbReference type="PANTHER" id="PTHR43542">
    <property type="entry name" value="METHYLTRANSFERASE"/>
    <property type="match status" value="1"/>
</dbReference>
<dbReference type="Proteomes" id="UP000591941">
    <property type="component" value="Unassembled WGS sequence"/>
</dbReference>
<dbReference type="OrthoDB" id="9803017at2"/>
<dbReference type="RefSeq" id="WP_159822075.1">
    <property type="nucleotide sequence ID" value="NZ_CABWNB010000001.1"/>
</dbReference>
<dbReference type="InterPro" id="IPR004398">
    <property type="entry name" value="RNA_MeTrfase_RsmD"/>
</dbReference>
<dbReference type="PANTHER" id="PTHR43542:SF1">
    <property type="entry name" value="METHYLTRANSFERASE"/>
    <property type="match status" value="1"/>
</dbReference>
<dbReference type="EMBL" id="JACHHI010000001">
    <property type="protein sequence ID" value="MBB6477061.1"/>
    <property type="molecule type" value="Genomic_DNA"/>
</dbReference>
<keyword evidence="2 3" id="KW-0808">Transferase</keyword>
<evidence type="ECO:0000313" key="4">
    <source>
        <dbReference type="Proteomes" id="UP000591941"/>
    </source>
</evidence>
<keyword evidence="4" id="KW-1185">Reference proteome</keyword>
<evidence type="ECO:0000256" key="1">
    <source>
        <dbReference type="ARBA" id="ARBA00022603"/>
    </source>
</evidence>